<keyword evidence="1" id="KW-1133">Transmembrane helix</keyword>
<protein>
    <recommendedName>
        <fullName evidence="4">VanZ-like domain-containing protein</fullName>
    </recommendedName>
</protein>
<keyword evidence="1" id="KW-0472">Membrane</keyword>
<dbReference type="Proteomes" id="UP000603912">
    <property type="component" value="Unassembled WGS sequence"/>
</dbReference>
<dbReference type="EMBL" id="BMES01000001">
    <property type="protein sequence ID" value="GGH15726.1"/>
    <property type="molecule type" value="Genomic_DNA"/>
</dbReference>
<feature type="transmembrane region" description="Helical" evidence="1">
    <location>
        <begin position="104"/>
        <end position="123"/>
    </location>
</feature>
<dbReference type="NCBIfam" id="NF037970">
    <property type="entry name" value="vanZ_1"/>
    <property type="match status" value="1"/>
</dbReference>
<reference evidence="2" key="2">
    <citation type="submission" date="2020-09" db="EMBL/GenBank/DDBJ databases">
        <authorList>
            <person name="Sun Q."/>
            <person name="Zhou Y."/>
        </authorList>
    </citation>
    <scope>NUCLEOTIDE SEQUENCE</scope>
    <source>
        <strain evidence="2">CGMCC 1.12214</strain>
    </source>
</reference>
<gene>
    <name evidence="2" type="ORF">GCM10007036_15900</name>
</gene>
<evidence type="ECO:0000313" key="3">
    <source>
        <dbReference type="Proteomes" id="UP000603912"/>
    </source>
</evidence>
<feature type="transmembrane region" description="Helical" evidence="1">
    <location>
        <begin position="20"/>
        <end position="37"/>
    </location>
</feature>
<keyword evidence="1" id="KW-0812">Transmembrane</keyword>
<dbReference type="AlphaFoldDB" id="A0A917I696"/>
<keyword evidence="3" id="KW-1185">Reference proteome</keyword>
<organism evidence="2 3">
    <name type="scientific">Alsobacter metallidurans</name>
    <dbReference type="NCBI Taxonomy" id="340221"/>
    <lineage>
        <taxon>Bacteria</taxon>
        <taxon>Pseudomonadati</taxon>
        <taxon>Pseudomonadota</taxon>
        <taxon>Alphaproteobacteria</taxon>
        <taxon>Hyphomicrobiales</taxon>
        <taxon>Alsobacteraceae</taxon>
        <taxon>Alsobacter</taxon>
    </lineage>
</organism>
<comment type="caution">
    <text evidence="2">The sequence shown here is derived from an EMBL/GenBank/DDBJ whole genome shotgun (WGS) entry which is preliminary data.</text>
</comment>
<evidence type="ECO:0000256" key="1">
    <source>
        <dbReference type="SAM" id="Phobius"/>
    </source>
</evidence>
<accession>A0A917I696</accession>
<dbReference type="RefSeq" id="WP_188517110.1">
    <property type="nucleotide sequence ID" value="NZ_BMES01000001.1"/>
</dbReference>
<proteinExistence type="predicted"/>
<evidence type="ECO:0000313" key="2">
    <source>
        <dbReference type="EMBL" id="GGH15726.1"/>
    </source>
</evidence>
<reference evidence="2" key="1">
    <citation type="journal article" date="2014" name="Int. J. Syst. Evol. Microbiol.">
        <title>Complete genome sequence of Corynebacterium casei LMG S-19264T (=DSM 44701T), isolated from a smear-ripened cheese.</title>
        <authorList>
            <consortium name="US DOE Joint Genome Institute (JGI-PGF)"/>
            <person name="Walter F."/>
            <person name="Albersmeier A."/>
            <person name="Kalinowski J."/>
            <person name="Ruckert C."/>
        </authorList>
    </citation>
    <scope>NUCLEOTIDE SEQUENCE</scope>
    <source>
        <strain evidence="2">CGMCC 1.12214</strain>
    </source>
</reference>
<evidence type="ECO:0008006" key="4">
    <source>
        <dbReference type="Google" id="ProtNLM"/>
    </source>
</evidence>
<sequence>MPPTFFTRPPGRTAYRAAKLTALGLVAVIVILSVVPGADRPHTGASGQFEHFMAYSGATFLIGIAAARPPTLALPLAFATLAALLEWVQQFIPGRTSQLIDWVASSFGGAIGAFLAAAALWAIRSAWRARASQSAAD</sequence>
<name>A0A917I696_9HYPH</name>